<dbReference type="GO" id="GO:0003871">
    <property type="term" value="F:5-methyltetrahydropteroyltriglutamate-homocysteine S-methyltransferase activity"/>
    <property type="evidence" value="ECO:0007669"/>
    <property type="project" value="UniProtKB-EC"/>
</dbReference>
<dbReference type="AlphaFoldDB" id="A0A8J4DWJ9"/>
<keyword evidence="7" id="KW-0028">Amino-acid biosynthesis</keyword>
<dbReference type="InterPro" id="IPR013215">
    <property type="entry name" value="Cbl-indep_Met_Synth_N"/>
</dbReference>
<evidence type="ECO:0000313" key="15">
    <source>
        <dbReference type="EMBL" id="GIJ52586.1"/>
    </source>
</evidence>
<dbReference type="PANTHER" id="PTHR30519">
    <property type="entry name" value="5-METHYLTETRAHYDROPTEROYLTRIGLUTAMATE--HOMOCYSTEINE METHYLTRANSFERASE"/>
    <property type="match status" value="1"/>
</dbReference>
<keyword evidence="16" id="KW-1185">Reference proteome</keyword>
<gene>
    <name evidence="15" type="primary">metE_1</name>
    <name evidence="15" type="ORF">Vau01_001020</name>
</gene>
<dbReference type="RefSeq" id="WP_203985692.1">
    <property type="nucleotide sequence ID" value="NZ_BOPG01000002.1"/>
</dbReference>
<feature type="domain" description="Cobalamin-independent methionine synthase MetE N-terminal" evidence="14">
    <location>
        <begin position="6"/>
        <end position="287"/>
    </location>
</feature>
<dbReference type="InterPro" id="IPR002629">
    <property type="entry name" value="Met_Synth_C/arc"/>
</dbReference>
<comment type="pathway">
    <text evidence="3">Amino-acid biosynthesis; L-methionine biosynthesis via de novo pathway; L-methionine from L-homocysteine (MetE route): step 1/1.</text>
</comment>
<dbReference type="UniPathway" id="UPA00051">
    <property type="reaction ID" value="UER00082"/>
</dbReference>
<evidence type="ECO:0000256" key="8">
    <source>
        <dbReference type="ARBA" id="ARBA00022679"/>
    </source>
</evidence>
<sequence length="710" mass="76842">MPFPASTVLGYPRIGPRRELKRALEAYWDGRADRADLDRVGADLRAQAWRTLAGKGLGGLPSNTFSEYDHVLDTAVLLGAVPDRYRDQPDPYFAMARGTAKTPPLRMTKWFNTNYHYIVPELGRNLRLDATKPLAEIAEARALGHETRPVFVGPVTFLHLAGADPARLPEVLDEYEKLLSLLAAERVEWVQFDEPAFVTDVPFAAYDRLGAVADRPKLLVATYFGDADPVLPALVASPVEAIALDLVHGAVPTLPLTDKIIVAGVVSGRDVWRTDRGAALATLYAVRDLGASVAVGTSSSLMHVPYDLDLEPDLDDALRARLAFADQKVAEVVDLAAAFASGEATGPVSARGGSVVDRVSAPAVRRGPYAARRAAQERLGLPPLPTTTIGSFPQTGELRAARSSLAAGDLGVSEYEKRIEAEIERVIRLQERLGLDVLVHGEPERNDMVQYFAEHLDGFAVTRHGWVQSYGSRCTRPPILHGDVRRAAPITLRWTAFARSLTDRPVKGMLTGPVTIVAWSFVRTDLPLRDVVTQVADAVAAEVADLSAAGVPIIQVDEPALRELLPLRHSSQAEYLSWAVEAYRRATSSAPDGVQVHTHLCYSDADQIVAAIDGLDADVTTIESARSHGRILPSVAAFDRGLGPGVYDIHSPRIPSVDEVSAALADALAVLPRDRVWANPDCGLKTRTYEQVEAALSNLVEAAHRNRAAP</sequence>
<organism evidence="15 16">
    <name type="scientific">Virgisporangium aurantiacum</name>
    <dbReference type="NCBI Taxonomy" id="175570"/>
    <lineage>
        <taxon>Bacteria</taxon>
        <taxon>Bacillati</taxon>
        <taxon>Actinomycetota</taxon>
        <taxon>Actinomycetes</taxon>
        <taxon>Micromonosporales</taxon>
        <taxon>Micromonosporaceae</taxon>
        <taxon>Virgisporangium</taxon>
    </lineage>
</organism>
<dbReference type="GO" id="GO:0009086">
    <property type="term" value="P:methionine biosynthetic process"/>
    <property type="evidence" value="ECO:0007669"/>
    <property type="project" value="UniProtKB-KW"/>
</dbReference>
<keyword evidence="11" id="KW-0862">Zinc</keyword>
<evidence type="ECO:0000256" key="9">
    <source>
        <dbReference type="ARBA" id="ARBA00022723"/>
    </source>
</evidence>
<dbReference type="EC" id="2.1.1.14" evidence="5"/>
<dbReference type="Pfam" id="PF08267">
    <property type="entry name" value="Meth_synt_1"/>
    <property type="match status" value="1"/>
</dbReference>
<reference evidence="15" key="1">
    <citation type="submission" date="2021-01" db="EMBL/GenBank/DDBJ databases">
        <title>Whole genome shotgun sequence of Virgisporangium aurantiacum NBRC 16421.</title>
        <authorList>
            <person name="Komaki H."/>
            <person name="Tamura T."/>
        </authorList>
    </citation>
    <scope>NUCLEOTIDE SEQUENCE</scope>
    <source>
        <strain evidence="15">NBRC 16421</strain>
    </source>
</reference>
<evidence type="ECO:0000256" key="12">
    <source>
        <dbReference type="ARBA" id="ARBA00023167"/>
    </source>
</evidence>
<evidence type="ECO:0000256" key="5">
    <source>
        <dbReference type="ARBA" id="ARBA00012034"/>
    </source>
</evidence>
<comment type="cofactor">
    <cofactor evidence="1">
        <name>Zn(2+)</name>
        <dbReference type="ChEBI" id="CHEBI:29105"/>
    </cofactor>
</comment>
<comment type="function">
    <text evidence="2">Catalyzes the transfer of a methyl group from 5-methyltetrahydrofolate to homocysteine resulting in methionine formation.</text>
</comment>
<evidence type="ECO:0000313" key="16">
    <source>
        <dbReference type="Proteomes" id="UP000612585"/>
    </source>
</evidence>
<dbReference type="GO" id="GO:0008270">
    <property type="term" value="F:zinc ion binding"/>
    <property type="evidence" value="ECO:0007669"/>
    <property type="project" value="InterPro"/>
</dbReference>
<evidence type="ECO:0000259" key="13">
    <source>
        <dbReference type="Pfam" id="PF01717"/>
    </source>
</evidence>
<dbReference type="Proteomes" id="UP000612585">
    <property type="component" value="Unassembled WGS sequence"/>
</dbReference>
<dbReference type="SUPFAM" id="SSF51726">
    <property type="entry name" value="UROD/MetE-like"/>
    <property type="match status" value="2"/>
</dbReference>
<evidence type="ECO:0000256" key="6">
    <source>
        <dbReference type="ARBA" id="ARBA00022603"/>
    </source>
</evidence>
<dbReference type="Gene3D" id="3.20.20.210">
    <property type="match status" value="2"/>
</dbReference>
<dbReference type="NCBIfam" id="NF003556">
    <property type="entry name" value="PRK05222.1"/>
    <property type="match status" value="1"/>
</dbReference>
<dbReference type="GO" id="GO:0032259">
    <property type="term" value="P:methylation"/>
    <property type="evidence" value="ECO:0007669"/>
    <property type="project" value="UniProtKB-KW"/>
</dbReference>
<evidence type="ECO:0000256" key="7">
    <source>
        <dbReference type="ARBA" id="ARBA00022605"/>
    </source>
</evidence>
<feature type="domain" description="Cobalamin-independent methionine synthase MetE C-terminal/archaeal" evidence="13">
    <location>
        <begin position="384"/>
        <end position="704"/>
    </location>
</feature>
<comment type="similarity">
    <text evidence="4">Belongs to the vitamin-B12 independent methionine synthase family.</text>
</comment>
<dbReference type="InterPro" id="IPR038071">
    <property type="entry name" value="UROD/MetE-like_sf"/>
</dbReference>
<evidence type="ECO:0000256" key="10">
    <source>
        <dbReference type="ARBA" id="ARBA00022737"/>
    </source>
</evidence>
<name>A0A8J4DWJ9_9ACTN</name>
<protein>
    <recommendedName>
        <fullName evidence="5">5-methyltetrahydropteroyltriglutamate--homocysteine S-methyltransferase</fullName>
        <ecNumber evidence="5">2.1.1.14</ecNumber>
    </recommendedName>
</protein>
<dbReference type="Pfam" id="PF01717">
    <property type="entry name" value="Meth_synt_2"/>
    <property type="match status" value="1"/>
</dbReference>
<comment type="caution">
    <text evidence="15">The sequence shown here is derived from an EMBL/GenBank/DDBJ whole genome shotgun (WGS) entry which is preliminary data.</text>
</comment>
<evidence type="ECO:0000259" key="14">
    <source>
        <dbReference type="Pfam" id="PF08267"/>
    </source>
</evidence>
<keyword evidence="9" id="KW-0479">Metal-binding</keyword>
<evidence type="ECO:0000256" key="11">
    <source>
        <dbReference type="ARBA" id="ARBA00022833"/>
    </source>
</evidence>
<keyword evidence="10" id="KW-0677">Repeat</keyword>
<evidence type="ECO:0000256" key="1">
    <source>
        <dbReference type="ARBA" id="ARBA00001947"/>
    </source>
</evidence>
<dbReference type="CDD" id="cd03312">
    <property type="entry name" value="CIMS_N_terminal_like"/>
    <property type="match status" value="1"/>
</dbReference>
<accession>A0A8J4DWJ9</accession>
<dbReference type="CDD" id="cd03311">
    <property type="entry name" value="CIMS_C_terminal_like"/>
    <property type="match status" value="1"/>
</dbReference>
<evidence type="ECO:0000256" key="2">
    <source>
        <dbReference type="ARBA" id="ARBA00002777"/>
    </source>
</evidence>
<keyword evidence="12" id="KW-0486">Methionine biosynthesis</keyword>
<keyword evidence="8" id="KW-0808">Transferase</keyword>
<keyword evidence="6 15" id="KW-0489">Methyltransferase</keyword>
<evidence type="ECO:0000256" key="3">
    <source>
        <dbReference type="ARBA" id="ARBA00004681"/>
    </source>
</evidence>
<evidence type="ECO:0000256" key="4">
    <source>
        <dbReference type="ARBA" id="ARBA00009553"/>
    </source>
</evidence>
<proteinExistence type="inferred from homology"/>
<dbReference type="EMBL" id="BOPG01000002">
    <property type="protein sequence ID" value="GIJ52586.1"/>
    <property type="molecule type" value="Genomic_DNA"/>
</dbReference>